<dbReference type="EMBL" id="KB445801">
    <property type="protein sequence ID" value="EMD34914.1"/>
    <property type="molecule type" value="Genomic_DNA"/>
</dbReference>
<dbReference type="InterPro" id="IPR020846">
    <property type="entry name" value="MFS_dom"/>
</dbReference>
<feature type="transmembrane region" description="Helical" evidence="3">
    <location>
        <begin position="197"/>
        <end position="218"/>
    </location>
</feature>
<evidence type="ECO:0000256" key="2">
    <source>
        <dbReference type="ARBA" id="ARBA00006727"/>
    </source>
</evidence>
<dbReference type="HOGENOM" id="CLU_001265_1_4_1"/>
<reference evidence="5 6" key="1">
    <citation type="journal article" date="2012" name="Proc. Natl. Acad. Sci. U.S.A.">
        <title>Comparative genomics of Ceriporiopsis subvermispora and Phanerochaete chrysosporium provide insight into selective ligninolysis.</title>
        <authorList>
            <person name="Fernandez-Fueyo E."/>
            <person name="Ruiz-Duenas F.J."/>
            <person name="Ferreira P."/>
            <person name="Floudas D."/>
            <person name="Hibbett D.S."/>
            <person name="Canessa P."/>
            <person name="Larrondo L.F."/>
            <person name="James T.Y."/>
            <person name="Seelenfreund D."/>
            <person name="Lobos S."/>
            <person name="Polanco R."/>
            <person name="Tello M."/>
            <person name="Honda Y."/>
            <person name="Watanabe T."/>
            <person name="Watanabe T."/>
            <person name="Ryu J.S."/>
            <person name="Kubicek C.P."/>
            <person name="Schmoll M."/>
            <person name="Gaskell J."/>
            <person name="Hammel K.E."/>
            <person name="St John F.J."/>
            <person name="Vanden Wymelenberg A."/>
            <person name="Sabat G."/>
            <person name="Splinter BonDurant S."/>
            <person name="Syed K."/>
            <person name="Yadav J.S."/>
            <person name="Doddapaneni H."/>
            <person name="Subramanian V."/>
            <person name="Lavin J.L."/>
            <person name="Oguiza J.A."/>
            <person name="Perez G."/>
            <person name="Pisabarro A.G."/>
            <person name="Ramirez L."/>
            <person name="Santoyo F."/>
            <person name="Master E."/>
            <person name="Coutinho P.M."/>
            <person name="Henrissat B."/>
            <person name="Lombard V."/>
            <person name="Magnuson J.K."/>
            <person name="Kuees U."/>
            <person name="Hori C."/>
            <person name="Igarashi K."/>
            <person name="Samejima M."/>
            <person name="Held B.W."/>
            <person name="Barry K.W."/>
            <person name="LaButti K.M."/>
            <person name="Lapidus A."/>
            <person name="Lindquist E.A."/>
            <person name="Lucas S.M."/>
            <person name="Riley R."/>
            <person name="Salamov A.A."/>
            <person name="Hoffmeister D."/>
            <person name="Schwenk D."/>
            <person name="Hadar Y."/>
            <person name="Yarden O."/>
            <person name="de Vries R.P."/>
            <person name="Wiebenga A."/>
            <person name="Stenlid J."/>
            <person name="Eastwood D."/>
            <person name="Grigoriev I.V."/>
            <person name="Berka R.M."/>
            <person name="Blanchette R.A."/>
            <person name="Kersten P."/>
            <person name="Martinez A.T."/>
            <person name="Vicuna R."/>
            <person name="Cullen D."/>
        </authorList>
    </citation>
    <scope>NUCLEOTIDE SEQUENCE [LARGE SCALE GENOMIC DNA]</scope>
    <source>
        <strain evidence="5 6">B</strain>
    </source>
</reference>
<dbReference type="PANTHER" id="PTHR11360:SF284">
    <property type="entry name" value="EG:103B4.3 PROTEIN-RELATED"/>
    <property type="match status" value="1"/>
</dbReference>
<name>M2PG37_CERS8</name>
<dbReference type="PANTHER" id="PTHR11360">
    <property type="entry name" value="MONOCARBOXYLATE TRANSPORTER"/>
    <property type="match status" value="1"/>
</dbReference>
<feature type="transmembrane region" description="Helical" evidence="3">
    <location>
        <begin position="264"/>
        <end position="285"/>
    </location>
</feature>
<organism evidence="5 6">
    <name type="scientific">Ceriporiopsis subvermispora (strain B)</name>
    <name type="common">White-rot fungus</name>
    <name type="synonym">Gelatoporia subvermispora</name>
    <dbReference type="NCBI Taxonomy" id="914234"/>
    <lineage>
        <taxon>Eukaryota</taxon>
        <taxon>Fungi</taxon>
        <taxon>Dikarya</taxon>
        <taxon>Basidiomycota</taxon>
        <taxon>Agaricomycotina</taxon>
        <taxon>Agaricomycetes</taxon>
        <taxon>Polyporales</taxon>
        <taxon>Gelatoporiaceae</taxon>
        <taxon>Gelatoporia</taxon>
    </lineage>
</organism>
<keyword evidence="6" id="KW-1185">Reference proteome</keyword>
<dbReference type="AlphaFoldDB" id="M2PG37"/>
<dbReference type="PROSITE" id="PS50850">
    <property type="entry name" value="MFS"/>
    <property type="match status" value="2"/>
</dbReference>
<feature type="domain" description="Major facilitator superfamily (MFS) profile" evidence="4">
    <location>
        <begin position="107"/>
        <end position="297"/>
    </location>
</feature>
<evidence type="ECO:0000313" key="6">
    <source>
        <dbReference type="Proteomes" id="UP000016930"/>
    </source>
</evidence>
<dbReference type="InterPro" id="IPR036259">
    <property type="entry name" value="MFS_trans_sf"/>
</dbReference>
<feature type="domain" description="Major facilitator superfamily (MFS) profile" evidence="4">
    <location>
        <begin position="1"/>
        <end position="87"/>
    </location>
</feature>
<dbReference type="SUPFAM" id="SSF103473">
    <property type="entry name" value="MFS general substrate transporter"/>
    <property type="match status" value="1"/>
</dbReference>
<keyword evidence="3" id="KW-1133">Transmembrane helix</keyword>
<proteinExistence type="inferred from homology"/>
<dbReference type="Pfam" id="PF07690">
    <property type="entry name" value="MFS_1"/>
    <property type="match status" value="1"/>
</dbReference>
<comment type="subcellular location">
    <subcellularLocation>
        <location evidence="1">Membrane</location>
        <topology evidence="1">Multi-pass membrane protein</topology>
    </subcellularLocation>
</comment>
<evidence type="ECO:0000256" key="1">
    <source>
        <dbReference type="ARBA" id="ARBA00004141"/>
    </source>
</evidence>
<dbReference type="Gene3D" id="1.20.1250.20">
    <property type="entry name" value="MFS general substrate transporter like domains"/>
    <property type="match status" value="2"/>
</dbReference>
<protein>
    <recommendedName>
        <fullName evidence="4">Major facilitator superfamily (MFS) profile domain-containing protein</fullName>
    </recommendedName>
</protein>
<comment type="similarity">
    <text evidence="2">Belongs to the major facilitator superfamily. Monocarboxylate porter (TC 2.A.1.13) family.</text>
</comment>
<feature type="transmembrane region" description="Helical" evidence="3">
    <location>
        <begin position="170"/>
        <end position="191"/>
    </location>
</feature>
<feature type="transmembrane region" description="Helical" evidence="3">
    <location>
        <begin position="34"/>
        <end position="52"/>
    </location>
</feature>
<dbReference type="GO" id="GO:0022857">
    <property type="term" value="F:transmembrane transporter activity"/>
    <property type="evidence" value="ECO:0007669"/>
    <property type="project" value="InterPro"/>
</dbReference>
<keyword evidence="3" id="KW-0472">Membrane</keyword>
<evidence type="ECO:0000256" key="3">
    <source>
        <dbReference type="SAM" id="Phobius"/>
    </source>
</evidence>
<feature type="transmembrane region" description="Helical" evidence="3">
    <location>
        <begin position="135"/>
        <end position="158"/>
    </location>
</feature>
<dbReference type="GO" id="GO:0016020">
    <property type="term" value="C:membrane"/>
    <property type="evidence" value="ECO:0007669"/>
    <property type="project" value="UniProtKB-SubCell"/>
</dbReference>
<dbReference type="InterPro" id="IPR050327">
    <property type="entry name" value="Proton-linked_MCT"/>
</dbReference>
<gene>
    <name evidence="5" type="ORF">CERSUDRAFT_96826</name>
</gene>
<evidence type="ECO:0000259" key="4">
    <source>
        <dbReference type="PROSITE" id="PS50850"/>
    </source>
</evidence>
<sequence>MTLGVVQGLSIAATFPLIAALPAQWFLHLRGFTTSLVVAGGSLGGAVSTVILRAMLTPLGYKKTFAILSGVDAIILLAAFFMMKERRVTHARQPIVWLDRAFLKDPVFWSLGLCLLFTGFGYLSPLYFLPSFTRAIVPGIGNLQSALPLTLLNIAAAIGRASVGFAADKLGPVNALFVSILISGCAQLVIWTLISSYAGIIVFAIIYGTFCGCFLSLSPAVAAQLYGADSLAGLSGLIMVFSLPGNAAGAPAGGAILQMSGGDWQAVAIYSGAMQIIGAVLLLYARLKREPKLFKAY</sequence>
<feature type="transmembrane region" description="Helical" evidence="3">
    <location>
        <begin position="107"/>
        <end position="129"/>
    </location>
</feature>
<dbReference type="InterPro" id="IPR011701">
    <property type="entry name" value="MFS"/>
</dbReference>
<evidence type="ECO:0000313" key="5">
    <source>
        <dbReference type="EMBL" id="EMD34914.1"/>
    </source>
</evidence>
<feature type="transmembrane region" description="Helical" evidence="3">
    <location>
        <begin position="6"/>
        <end position="27"/>
    </location>
</feature>
<accession>M2PG37</accession>
<dbReference type="Proteomes" id="UP000016930">
    <property type="component" value="Unassembled WGS sequence"/>
</dbReference>
<feature type="transmembrane region" description="Helical" evidence="3">
    <location>
        <begin position="64"/>
        <end position="83"/>
    </location>
</feature>
<keyword evidence="3" id="KW-0812">Transmembrane</keyword>
<dbReference type="OrthoDB" id="2213137at2759"/>